<comment type="caution">
    <text evidence="2">The sequence shown here is derived from an EMBL/GenBank/DDBJ whole genome shotgun (WGS) entry which is preliminary data.</text>
</comment>
<evidence type="ECO:0000256" key="1">
    <source>
        <dbReference type="ARBA" id="ARBA00023254"/>
    </source>
</evidence>
<dbReference type="Proteomes" id="UP001565368">
    <property type="component" value="Unassembled WGS sequence"/>
</dbReference>
<organism evidence="2 3">
    <name type="scientific">Vanrija albida</name>
    <dbReference type="NCBI Taxonomy" id="181172"/>
    <lineage>
        <taxon>Eukaryota</taxon>
        <taxon>Fungi</taxon>
        <taxon>Dikarya</taxon>
        <taxon>Basidiomycota</taxon>
        <taxon>Agaricomycotina</taxon>
        <taxon>Tremellomycetes</taxon>
        <taxon>Trichosporonales</taxon>
        <taxon>Trichosporonaceae</taxon>
        <taxon>Vanrija</taxon>
    </lineage>
</organism>
<evidence type="ECO:0000313" key="3">
    <source>
        <dbReference type="Proteomes" id="UP001565368"/>
    </source>
</evidence>
<accession>A0ABR3Q3N0</accession>
<dbReference type="RefSeq" id="XP_069208922.1">
    <property type="nucleotide sequence ID" value="XM_069354280.1"/>
</dbReference>
<reference evidence="2 3" key="1">
    <citation type="submission" date="2023-08" db="EMBL/GenBank/DDBJ databases">
        <title>Annotated Genome Sequence of Vanrija albida AlHP1.</title>
        <authorList>
            <person name="Herzog R."/>
        </authorList>
    </citation>
    <scope>NUCLEOTIDE SEQUENCE [LARGE SCALE GENOMIC DNA]</scope>
    <source>
        <strain evidence="2 3">AlHP1</strain>
    </source>
</reference>
<evidence type="ECO:0000313" key="2">
    <source>
        <dbReference type="EMBL" id="KAL1408978.1"/>
    </source>
</evidence>
<keyword evidence="3" id="KW-1185">Reference proteome</keyword>
<sequence>MSLSSSLMLQLRLAPSGHLEQRLVDSDPNATDDATESKSRLSSLTLYYLARCDMAVADSNYDLAFSMIQKAAATDPDGTLGGHNVLNISHKMFTIGEVLRKDPTQVGDAITWFSLAIDTLERAKNLGPVLGLEELQMALLRSATRVELLKPLDDSNLERVGKMLSDLVAVTNTLDPRNVHDVKVLQLLMLQQQQATEEDVREALSAIIETVTLTEETVVELLGEIASLAKYPDLQRFARQELLNKAVAVRAGTVHISRIIVGILIGVRKLEKDKQTALRATKQALNKLAAAEVELDGKATAAACQTIIWGFGEMCAKTNNFSHAAEWYALGCHKALMPWGRDGASMCRRKAALCCINAGDFVAAQAHLEQCPATEASTHYLGFLIAAQQGRELAAVSAIGAILNCKDLDSKQLLLMVQVSMEKKMHGALVKSLQTLLEALNNPDLAASIHTHSITLLRCLIESTVAQMRAEGSSEELAVTFVSYMHSASEVVSHLYSSGEAAEYAKEIARVYKTAFNVGVTGAMSWPPALVAELFDHTAMIISWYQAIAPIDCDPEIAVHSATAMFACLQGKMTVYSEMEAGDEKTDLADRLLAYIVHVRMAIDNTDSPGTKAEPFDIMARTLVQHEVALICDNSNWDMLRMTVEELISKVEQQGSDGGPQRGDPRMNLISVVSVMTHYRHCPTQLTCLVLERVLECAPLKTPADIVNYARWTRSLVLSLLHRGGEENGGKAFNLVTKAKEVIAAPGGADAYPDDEVEWLVSTTWGQGAEHLRYKRYAQGQHWCVLAIGLCLVAPSAYHHSEVLKGNYVKMLERAGFKPDVKMLGA</sequence>
<dbReference type="InterPro" id="IPR039057">
    <property type="entry name" value="Spo22/ZIP4"/>
</dbReference>
<protein>
    <submittedName>
        <fullName evidence="2">Sporulation-specific protein 22</fullName>
    </submittedName>
</protein>
<dbReference type="GeneID" id="95986838"/>
<proteinExistence type="predicted"/>
<gene>
    <name evidence="2" type="primary">SPO22</name>
    <name evidence="2" type="ORF">Q8F55_005795</name>
</gene>
<dbReference type="Pfam" id="PF08631">
    <property type="entry name" value="SPO22"/>
    <property type="match status" value="1"/>
</dbReference>
<dbReference type="InterPro" id="IPR013940">
    <property type="entry name" value="Spo22/ZIP4/TEX11"/>
</dbReference>
<dbReference type="PANTHER" id="PTHR40375:SF2">
    <property type="entry name" value="SPORULATION-SPECIFIC PROTEIN 22"/>
    <property type="match status" value="1"/>
</dbReference>
<dbReference type="EMBL" id="JBBXJM010000004">
    <property type="protein sequence ID" value="KAL1408978.1"/>
    <property type="molecule type" value="Genomic_DNA"/>
</dbReference>
<keyword evidence="1" id="KW-0469">Meiosis</keyword>
<dbReference type="PANTHER" id="PTHR40375">
    <property type="entry name" value="SPORULATION-SPECIFIC PROTEIN 22"/>
    <property type="match status" value="1"/>
</dbReference>
<name>A0ABR3Q3N0_9TREE</name>